<dbReference type="Proteomes" id="UP000246740">
    <property type="component" value="Unassembled WGS sequence"/>
</dbReference>
<dbReference type="EMBL" id="KZ819192">
    <property type="protein sequence ID" value="PWZ00642.1"/>
    <property type="molecule type" value="Genomic_DNA"/>
</dbReference>
<organism evidence="1 2">
    <name type="scientific">Testicularia cyperi</name>
    <dbReference type="NCBI Taxonomy" id="1882483"/>
    <lineage>
        <taxon>Eukaryota</taxon>
        <taxon>Fungi</taxon>
        <taxon>Dikarya</taxon>
        <taxon>Basidiomycota</taxon>
        <taxon>Ustilaginomycotina</taxon>
        <taxon>Ustilaginomycetes</taxon>
        <taxon>Ustilaginales</taxon>
        <taxon>Anthracoideaceae</taxon>
        <taxon>Testicularia</taxon>
    </lineage>
</organism>
<accession>A0A317XRC3</accession>
<keyword evidence="2" id="KW-1185">Reference proteome</keyword>
<evidence type="ECO:0000313" key="1">
    <source>
        <dbReference type="EMBL" id="PWZ00642.1"/>
    </source>
</evidence>
<evidence type="ECO:0000313" key="2">
    <source>
        <dbReference type="Proteomes" id="UP000246740"/>
    </source>
</evidence>
<protein>
    <submittedName>
        <fullName evidence="1">Uncharacterized protein</fullName>
    </submittedName>
</protein>
<name>A0A317XRC3_9BASI</name>
<dbReference type="AlphaFoldDB" id="A0A317XRC3"/>
<gene>
    <name evidence="1" type="ORF">BCV70DRAFT_98824</name>
</gene>
<proteinExistence type="predicted"/>
<reference evidence="1 2" key="1">
    <citation type="journal article" date="2018" name="Mol. Biol. Evol.">
        <title>Broad Genomic Sampling Reveals a Smut Pathogenic Ancestry of the Fungal Clade Ustilaginomycotina.</title>
        <authorList>
            <person name="Kijpornyongpan T."/>
            <person name="Mondo S.J."/>
            <person name="Barry K."/>
            <person name="Sandor L."/>
            <person name="Lee J."/>
            <person name="Lipzen A."/>
            <person name="Pangilinan J."/>
            <person name="LaButti K."/>
            <person name="Hainaut M."/>
            <person name="Henrissat B."/>
            <person name="Grigoriev I.V."/>
            <person name="Spatafora J.W."/>
            <person name="Aime M.C."/>
        </authorList>
    </citation>
    <scope>NUCLEOTIDE SEQUENCE [LARGE SCALE GENOMIC DNA]</scope>
    <source>
        <strain evidence="1 2">MCA 3645</strain>
    </source>
</reference>
<dbReference type="InParanoid" id="A0A317XRC3"/>
<sequence>MSCSSCGSVLGQYRHRFLDLSECSSRISPKPHGSAARHLGFSSAVPATIFLLHLRSLPNHSTSGARLHSLAPSNLHLGIICCHLLLYVARIRTRTCTS</sequence>